<dbReference type="GO" id="GO:1904294">
    <property type="term" value="P:positive regulation of ERAD pathway"/>
    <property type="evidence" value="ECO:0007669"/>
    <property type="project" value="TreeGrafter"/>
</dbReference>
<reference evidence="3" key="1">
    <citation type="submission" date="2022-11" db="UniProtKB">
        <authorList>
            <consortium name="WormBaseParasite"/>
        </authorList>
    </citation>
    <scope>IDENTIFICATION</scope>
</reference>
<organism evidence="2 3">
    <name type="scientific">Romanomermis culicivorax</name>
    <name type="common">Nematode worm</name>
    <dbReference type="NCBI Taxonomy" id="13658"/>
    <lineage>
        <taxon>Eukaryota</taxon>
        <taxon>Metazoa</taxon>
        <taxon>Ecdysozoa</taxon>
        <taxon>Nematoda</taxon>
        <taxon>Enoplea</taxon>
        <taxon>Dorylaimia</taxon>
        <taxon>Mermithida</taxon>
        <taxon>Mermithoidea</taxon>
        <taxon>Mermithidae</taxon>
        <taxon>Romanomermis</taxon>
    </lineage>
</organism>
<dbReference type="GO" id="GO:0034976">
    <property type="term" value="P:response to endoplasmic reticulum stress"/>
    <property type="evidence" value="ECO:0007669"/>
    <property type="project" value="TreeGrafter"/>
</dbReference>
<protein>
    <submittedName>
        <fullName evidence="3">Uncharacterized protein</fullName>
    </submittedName>
</protein>
<evidence type="ECO:0000313" key="3">
    <source>
        <dbReference type="WBParaSite" id="nRc.2.0.1.t03332-RA"/>
    </source>
</evidence>
<dbReference type="PANTHER" id="PTHR21650">
    <property type="entry name" value="MEMBRALIN/KINETOCHORE PROTEIN NUF2"/>
    <property type="match status" value="1"/>
</dbReference>
<dbReference type="InterPro" id="IPR019144">
    <property type="entry name" value="Membralin"/>
</dbReference>
<name>A0A915HPQ1_ROMCU</name>
<dbReference type="PANTHER" id="PTHR21650:SF4">
    <property type="entry name" value="MEMBRALIN"/>
    <property type="match status" value="1"/>
</dbReference>
<accession>A0A915HPQ1</accession>
<dbReference type="Pfam" id="PF09746">
    <property type="entry name" value="Membralin"/>
    <property type="match status" value="1"/>
</dbReference>
<proteinExistence type="predicted"/>
<keyword evidence="2" id="KW-1185">Reference proteome</keyword>
<feature type="transmembrane region" description="Helical" evidence="1">
    <location>
        <begin position="113"/>
        <end position="134"/>
    </location>
</feature>
<evidence type="ECO:0000256" key="1">
    <source>
        <dbReference type="SAM" id="Phobius"/>
    </source>
</evidence>
<dbReference type="WBParaSite" id="nRc.2.0.1.t03332-RA">
    <property type="protein sequence ID" value="nRc.2.0.1.t03332-RA"/>
    <property type="gene ID" value="nRc.2.0.1.g03332"/>
</dbReference>
<dbReference type="Proteomes" id="UP000887565">
    <property type="component" value="Unplaced"/>
</dbReference>
<sequence length="275" mass="31372">MVDEVITPRTVFPQMRKKNLGHDLISYYFLMDVPTGGDQAAENPNQIDLNRQDGTTIAAAESTSNSNVNAANNILNINPPAPNTNIRDRLFHLIFVRATTAYSRIVPEHLRRIIEFFLLLKALFFLVILLYVHISFSRITPTCLSDLKQLTPKDGVFRLQVFKTDDDVDYLKRQSSNSDDENKLVVNSKVGVVVNVTSNNRLIVLNVDAMKFLNDHHLRMIDDENPGQDERTPLLKYDLIRFLLPNRTDGATGTILIDKEDYDENQDENVQDVDR</sequence>
<dbReference type="GO" id="GO:0005783">
    <property type="term" value="C:endoplasmic reticulum"/>
    <property type="evidence" value="ECO:0007669"/>
    <property type="project" value="TreeGrafter"/>
</dbReference>
<dbReference type="AlphaFoldDB" id="A0A915HPQ1"/>
<keyword evidence="1" id="KW-1133">Transmembrane helix</keyword>
<evidence type="ECO:0000313" key="2">
    <source>
        <dbReference type="Proteomes" id="UP000887565"/>
    </source>
</evidence>
<keyword evidence="1" id="KW-0472">Membrane</keyword>
<keyword evidence="1" id="KW-0812">Transmembrane</keyword>